<dbReference type="SUPFAM" id="SSF55073">
    <property type="entry name" value="Nucleotide cyclase"/>
    <property type="match status" value="1"/>
</dbReference>
<accession>A0A060IDJ4</accession>
<dbReference type="CDD" id="cd07302">
    <property type="entry name" value="CHD"/>
    <property type="match status" value="1"/>
</dbReference>
<dbReference type="GO" id="GO:0015031">
    <property type="term" value="P:protein transport"/>
    <property type="evidence" value="ECO:0007669"/>
    <property type="project" value="InterPro"/>
</dbReference>
<dbReference type="PANTHER" id="PTHR43081:SF19">
    <property type="entry name" value="PH-SENSITIVE ADENYLATE CYCLASE RV1264"/>
    <property type="match status" value="1"/>
</dbReference>
<dbReference type="GO" id="GO:0006171">
    <property type="term" value="P:cAMP biosynthetic process"/>
    <property type="evidence" value="ECO:0007669"/>
    <property type="project" value="TreeGrafter"/>
</dbReference>
<dbReference type="PANTHER" id="PTHR43081">
    <property type="entry name" value="ADENYLATE CYCLASE, TERMINAL-DIFFERENTIATION SPECIFIC-RELATED"/>
    <property type="match status" value="1"/>
</dbReference>
<proteinExistence type="predicted"/>
<dbReference type="InterPro" id="IPR001054">
    <property type="entry name" value="A/G_cyclase"/>
</dbReference>
<dbReference type="Proteomes" id="UP000027180">
    <property type="component" value="Plasmid pRetIE4771b"/>
</dbReference>
<dbReference type="Pfam" id="PF00211">
    <property type="entry name" value="Guanylate_cyc"/>
    <property type="match status" value="1"/>
</dbReference>
<organism evidence="2 3">
    <name type="scientific">Rhizobium etli bv. mimosae str. IE4771</name>
    <dbReference type="NCBI Taxonomy" id="1432050"/>
    <lineage>
        <taxon>Bacteria</taxon>
        <taxon>Pseudomonadati</taxon>
        <taxon>Pseudomonadota</taxon>
        <taxon>Alphaproteobacteria</taxon>
        <taxon>Hyphomicrobiales</taxon>
        <taxon>Rhizobiaceae</taxon>
        <taxon>Rhizobium/Agrobacterium group</taxon>
        <taxon>Rhizobium</taxon>
    </lineage>
</organism>
<dbReference type="GO" id="GO:0035556">
    <property type="term" value="P:intracellular signal transduction"/>
    <property type="evidence" value="ECO:0007669"/>
    <property type="project" value="InterPro"/>
</dbReference>
<dbReference type="OrthoDB" id="9807521at2"/>
<dbReference type="Gene3D" id="1.25.40.10">
    <property type="entry name" value="Tetratricopeptide repeat domain"/>
    <property type="match status" value="1"/>
</dbReference>
<dbReference type="KEGG" id="rei:IE4771_PB00056"/>
<dbReference type="InterPro" id="IPR011990">
    <property type="entry name" value="TPR-like_helical_dom_sf"/>
</dbReference>
<dbReference type="GO" id="GO:0042597">
    <property type="term" value="C:periplasmic space"/>
    <property type="evidence" value="ECO:0007669"/>
    <property type="project" value="InterPro"/>
</dbReference>
<gene>
    <name evidence="2" type="ORF">IE4771_PB00056</name>
</gene>
<dbReference type="EMBL" id="CP006988">
    <property type="protein sequence ID" value="AIC29791.1"/>
    <property type="molecule type" value="Genomic_DNA"/>
</dbReference>
<name>A0A060IDJ4_RHIET</name>
<protein>
    <submittedName>
        <fullName evidence="2">Adenylate/guanylate cyclase protein</fullName>
    </submittedName>
</protein>
<dbReference type="RefSeq" id="WP_040140303.1">
    <property type="nucleotide sequence ID" value="NZ_CP006988.1"/>
</dbReference>
<dbReference type="Pfam" id="PF04052">
    <property type="entry name" value="TolB_N"/>
    <property type="match status" value="1"/>
</dbReference>
<dbReference type="Gene3D" id="3.40.50.10070">
    <property type="entry name" value="TolB, N-terminal domain"/>
    <property type="match status" value="1"/>
</dbReference>
<dbReference type="HOGENOM" id="CLU_019981_0_0_5"/>
<dbReference type="Gene3D" id="3.30.70.1230">
    <property type="entry name" value="Nucleotide cyclase"/>
    <property type="match status" value="1"/>
</dbReference>
<evidence type="ECO:0000259" key="1">
    <source>
        <dbReference type="PROSITE" id="PS50125"/>
    </source>
</evidence>
<sequence>MDRKLAAIIAGDIVGYSRLMAENEAATYAELRAVFGDLIEPSVRRFGGTTFKNAGDGFLAAFASVNDALDAAVEIQNGFDQRPFEFRIGVNLGDVIEDNGDIYGDGVNVASRLESMAAPGSIFVSSAVVMSADRNRGKSFCHIGRRAAKNIPDRLDVYAVKRPGQPDSRWSRVQSFVPRLGVRLAYGLGATTLVLIGLSLQPVPLSAMIARLPSALSTLARTDRSDPRPSVAVMPFDNMSSDPAQAYFANGLTEDITTQLARSSELQVIDPDSASAVQDHASDIRRIGNRLNVAYVVQGSARRVGDKFRVAAQLIDVTSGAHLWTQSYDRNVDEIFTVESELTSQIVASLVSYVGKTEQEAAVRRPTGSLQAYDLVLQARERFKHDIKDPDGLLAARGLYQQALELDPSYAAARAGLGMTYILDMTQRVTGRATERDAEIGLSEARQSIRLDPTLAIGYQVVSFGLSATGDYLGALQAARRSVELNPNDPDSLMAVAKAQVRYGDYADAVASAEQARRLHPMAPEYYAYVHGQALYAAGRRDEAANVIRECLIRAPQDANCLLIQTALQAAREDLGDAQASMTSLIKANPAFSLKSERQFSRFGDTPLMKQFLTDLERAKAPETAMFVGAGDDRA</sequence>
<dbReference type="AlphaFoldDB" id="A0A060IDJ4"/>
<dbReference type="InterPro" id="IPR029787">
    <property type="entry name" value="Nucleotide_cyclase"/>
</dbReference>
<dbReference type="InterPro" id="IPR050697">
    <property type="entry name" value="Adenylyl/Guanylyl_Cyclase_3/4"/>
</dbReference>
<reference evidence="2 3" key="1">
    <citation type="submission" date="2013-12" db="EMBL/GenBank/DDBJ databases">
        <title>Complete genome sequence of Rhizobium etli bv. mimosae IE4771.</title>
        <authorList>
            <person name="Bustos P."/>
            <person name="Santamaria R.I."/>
            <person name="Lozano L."/>
            <person name="Ormeno-Orrillo E."/>
            <person name="Rogel M.A."/>
            <person name="Romero D."/>
            <person name="Cevallos M.A."/>
            <person name="Martinez-Romero E."/>
            <person name="Gonzalez V."/>
        </authorList>
    </citation>
    <scope>NUCLEOTIDE SEQUENCE [LARGE SCALE GENOMIC DNA]</scope>
    <source>
        <strain evidence="2 3">IE4771</strain>
        <plasmid evidence="3">Plasmid pRetIE4771b</plasmid>
    </source>
</reference>
<dbReference type="GO" id="GO:0004016">
    <property type="term" value="F:adenylate cyclase activity"/>
    <property type="evidence" value="ECO:0007669"/>
    <property type="project" value="UniProtKB-ARBA"/>
</dbReference>
<evidence type="ECO:0000313" key="3">
    <source>
        <dbReference type="Proteomes" id="UP000027180"/>
    </source>
</evidence>
<keyword evidence="2" id="KW-0614">Plasmid</keyword>
<dbReference type="SUPFAM" id="SSF48452">
    <property type="entry name" value="TPR-like"/>
    <property type="match status" value="1"/>
</dbReference>
<geneLocation type="plasmid" evidence="2 3">
    <name>pRetIE4771b</name>
</geneLocation>
<dbReference type="InterPro" id="IPR007195">
    <property type="entry name" value="TolB_N"/>
</dbReference>
<dbReference type="SUPFAM" id="SSF52964">
    <property type="entry name" value="TolB, N-terminal domain"/>
    <property type="match status" value="1"/>
</dbReference>
<feature type="domain" description="Guanylate cyclase" evidence="1">
    <location>
        <begin position="7"/>
        <end position="114"/>
    </location>
</feature>
<evidence type="ECO:0000313" key="2">
    <source>
        <dbReference type="EMBL" id="AIC29791.1"/>
    </source>
</evidence>
<dbReference type="PROSITE" id="PS50125">
    <property type="entry name" value="GUANYLATE_CYCLASE_2"/>
    <property type="match status" value="1"/>
</dbReference>